<proteinExistence type="predicted"/>
<dbReference type="OMA" id="CCADKAV"/>
<dbReference type="EnsemblPlants" id="ORUFI02G11240.1">
    <property type="protein sequence ID" value="ORUFI02G11240.1"/>
    <property type="gene ID" value="ORUFI02G11240"/>
</dbReference>
<dbReference type="Gramene" id="ORUFI02G11240.1">
    <property type="protein sequence ID" value="ORUFI02G11240.1"/>
    <property type="gene ID" value="ORUFI02G11240"/>
</dbReference>
<organism evidence="1 2">
    <name type="scientific">Oryza rufipogon</name>
    <name type="common">Brownbeard rice</name>
    <name type="synonym">Asian wild rice</name>
    <dbReference type="NCBI Taxonomy" id="4529"/>
    <lineage>
        <taxon>Eukaryota</taxon>
        <taxon>Viridiplantae</taxon>
        <taxon>Streptophyta</taxon>
        <taxon>Embryophyta</taxon>
        <taxon>Tracheophyta</taxon>
        <taxon>Spermatophyta</taxon>
        <taxon>Magnoliopsida</taxon>
        <taxon>Liliopsida</taxon>
        <taxon>Poales</taxon>
        <taxon>Poaceae</taxon>
        <taxon>BOP clade</taxon>
        <taxon>Oryzoideae</taxon>
        <taxon>Oryzeae</taxon>
        <taxon>Oryzinae</taxon>
        <taxon>Oryza</taxon>
    </lineage>
</organism>
<evidence type="ECO:0000313" key="1">
    <source>
        <dbReference type="EnsemblPlants" id="ORUFI02G11240.1"/>
    </source>
</evidence>
<dbReference type="AlphaFoldDB" id="A0A0E0NCM7"/>
<reference evidence="1" key="2">
    <citation type="submission" date="2015-06" db="UniProtKB">
        <authorList>
            <consortium name="EnsemblPlants"/>
        </authorList>
    </citation>
    <scope>IDENTIFICATION</scope>
</reference>
<protein>
    <submittedName>
        <fullName evidence="1">Uncharacterized protein</fullName>
    </submittedName>
</protein>
<sequence>MTMRGDCCADKAVLGEEGRGRGHPQRRGSLAVIDCDGSNSDIKMKQGYMSMKALVDDRTPKDSCKFTITPGPCFPMLCLTATRKSLQYLLASALLRDANAPTVFRLHL</sequence>
<evidence type="ECO:0000313" key="2">
    <source>
        <dbReference type="Proteomes" id="UP000008022"/>
    </source>
</evidence>
<dbReference type="HOGENOM" id="CLU_2201315_0_0_1"/>
<accession>A0A0E0NCM7</accession>
<name>A0A0E0NCM7_ORYRU</name>
<reference evidence="2" key="1">
    <citation type="submission" date="2013-06" db="EMBL/GenBank/DDBJ databases">
        <authorList>
            <person name="Zhao Q."/>
        </authorList>
    </citation>
    <scope>NUCLEOTIDE SEQUENCE</scope>
    <source>
        <strain evidence="2">cv. W1943</strain>
    </source>
</reference>
<dbReference type="Proteomes" id="UP000008022">
    <property type="component" value="Unassembled WGS sequence"/>
</dbReference>
<keyword evidence="2" id="KW-1185">Reference proteome</keyword>